<dbReference type="Pfam" id="PF05970">
    <property type="entry name" value="PIF1"/>
    <property type="match status" value="1"/>
</dbReference>
<keyword evidence="1" id="KW-0547">Nucleotide-binding</keyword>
<keyword evidence="5" id="KW-1185">Reference proteome</keyword>
<keyword evidence="1" id="KW-0227">DNA damage</keyword>
<dbReference type="GO" id="GO:0005524">
    <property type="term" value="F:ATP binding"/>
    <property type="evidence" value="ECO:0007669"/>
    <property type="project" value="UniProtKB-KW"/>
</dbReference>
<dbReference type="InterPro" id="IPR027417">
    <property type="entry name" value="P-loop_NTPase"/>
</dbReference>
<dbReference type="GO" id="GO:0006310">
    <property type="term" value="P:DNA recombination"/>
    <property type="evidence" value="ECO:0007669"/>
    <property type="project" value="UniProtKB-KW"/>
</dbReference>
<keyword evidence="1" id="KW-0233">DNA recombination</keyword>
<evidence type="ECO:0000259" key="3">
    <source>
        <dbReference type="Pfam" id="PF05970"/>
    </source>
</evidence>
<feature type="compositionally biased region" description="Polar residues" evidence="2">
    <location>
        <begin position="264"/>
        <end position="275"/>
    </location>
</feature>
<dbReference type="Proteomes" id="UP000002630">
    <property type="component" value="Unassembled WGS sequence"/>
</dbReference>
<sequence length="302" mass="34065">MQQENKWPDDNHALLVYRRRATTKITKIYFLAAPKPTEGDVWYLWLLLKRGGCTPRSFLEARTHRDTTYESFKDTCRARGLLDDPLTQESSLCLQEAIENNASPRQLRSLFILLVVGAKPVAAAFDTYHTHMMEPAWIENHPSETARLLKLLQCLQRHLLAEGCKSVQHLGLNVPEGFVLEDSELQRARVAQLLDHRDKDVDTVLRELAMFTDEQRLVFDTIVNACQSDEAYTFDIKGRAGTGKTVLMNAISAQVRLNNHLTAPAASTANPSNKNPWMGSAPQRPKRPLTPSASARVTRHTP</sequence>
<keyword evidence="1" id="KW-0234">DNA repair</keyword>
<comment type="catalytic activity">
    <reaction evidence="1">
        <text>ATP + H2O = ADP + phosphate + H(+)</text>
        <dbReference type="Rhea" id="RHEA:13065"/>
        <dbReference type="ChEBI" id="CHEBI:15377"/>
        <dbReference type="ChEBI" id="CHEBI:15378"/>
        <dbReference type="ChEBI" id="CHEBI:30616"/>
        <dbReference type="ChEBI" id="CHEBI:43474"/>
        <dbReference type="ChEBI" id="CHEBI:456216"/>
        <dbReference type="EC" id="5.6.2.3"/>
    </reaction>
</comment>
<feature type="region of interest" description="Disordered" evidence="2">
    <location>
        <begin position="264"/>
        <end position="302"/>
    </location>
</feature>
<keyword evidence="1" id="KW-0347">Helicase</keyword>
<gene>
    <name evidence="4" type="ORF">Esi_0363_0019</name>
</gene>
<organism evidence="4 5">
    <name type="scientific">Ectocarpus siliculosus</name>
    <name type="common">Brown alga</name>
    <name type="synonym">Conferva siliculosa</name>
    <dbReference type="NCBI Taxonomy" id="2880"/>
    <lineage>
        <taxon>Eukaryota</taxon>
        <taxon>Sar</taxon>
        <taxon>Stramenopiles</taxon>
        <taxon>Ochrophyta</taxon>
        <taxon>PX clade</taxon>
        <taxon>Phaeophyceae</taxon>
        <taxon>Ectocarpales</taxon>
        <taxon>Ectocarpaceae</taxon>
        <taxon>Ectocarpus</taxon>
    </lineage>
</organism>
<name>D7FZD4_ECTSI</name>
<dbReference type="EC" id="5.6.2.3" evidence="1"/>
<dbReference type="Gene3D" id="3.40.50.300">
    <property type="entry name" value="P-loop containing nucleotide triphosphate hydrolases"/>
    <property type="match status" value="1"/>
</dbReference>
<keyword evidence="1" id="KW-0067">ATP-binding</keyword>
<dbReference type="GO" id="GO:0016887">
    <property type="term" value="F:ATP hydrolysis activity"/>
    <property type="evidence" value="ECO:0007669"/>
    <property type="project" value="RHEA"/>
</dbReference>
<dbReference type="GO" id="GO:0006281">
    <property type="term" value="P:DNA repair"/>
    <property type="evidence" value="ECO:0007669"/>
    <property type="project" value="UniProtKB-KW"/>
</dbReference>
<proteinExistence type="inferred from homology"/>
<evidence type="ECO:0000313" key="4">
    <source>
        <dbReference type="EMBL" id="CBJ32751.1"/>
    </source>
</evidence>
<keyword evidence="1" id="KW-0378">Hydrolase</keyword>
<dbReference type="eggNOG" id="KOG0987">
    <property type="taxonomic scope" value="Eukaryota"/>
</dbReference>
<dbReference type="GO" id="GO:0043139">
    <property type="term" value="F:5'-3' DNA helicase activity"/>
    <property type="evidence" value="ECO:0007669"/>
    <property type="project" value="UniProtKB-EC"/>
</dbReference>
<evidence type="ECO:0000313" key="5">
    <source>
        <dbReference type="Proteomes" id="UP000002630"/>
    </source>
</evidence>
<comment type="cofactor">
    <cofactor evidence="1">
        <name>Mg(2+)</name>
        <dbReference type="ChEBI" id="CHEBI:18420"/>
    </cofactor>
</comment>
<dbReference type="PANTHER" id="PTHR10492:SF57">
    <property type="entry name" value="ATP-DEPENDENT DNA HELICASE"/>
    <property type="match status" value="1"/>
</dbReference>
<reference evidence="4 5" key="1">
    <citation type="journal article" date="2010" name="Nature">
        <title>The Ectocarpus genome and the independent evolution of multicellularity in brown algae.</title>
        <authorList>
            <person name="Cock J.M."/>
            <person name="Sterck L."/>
            <person name="Rouze P."/>
            <person name="Scornet D."/>
            <person name="Allen A.E."/>
            <person name="Amoutzias G."/>
            <person name="Anthouard V."/>
            <person name="Artiguenave F."/>
            <person name="Aury J.M."/>
            <person name="Badger J.H."/>
            <person name="Beszteri B."/>
            <person name="Billiau K."/>
            <person name="Bonnet E."/>
            <person name="Bothwell J.H."/>
            <person name="Bowler C."/>
            <person name="Boyen C."/>
            <person name="Brownlee C."/>
            <person name="Carrano C.J."/>
            <person name="Charrier B."/>
            <person name="Cho G.Y."/>
            <person name="Coelho S.M."/>
            <person name="Collen J."/>
            <person name="Corre E."/>
            <person name="Da Silva C."/>
            <person name="Delage L."/>
            <person name="Delaroque N."/>
            <person name="Dittami S.M."/>
            <person name="Doulbeau S."/>
            <person name="Elias M."/>
            <person name="Farnham G."/>
            <person name="Gachon C.M."/>
            <person name="Gschloessl B."/>
            <person name="Heesch S."/>
            <person name="Jabbari K."/>
            <person name="Jubin C."/>
            <person name="Kawai H."/>
            <person name="Kimura K."/>
            <person name="Kloareg B."/>
            <person name="Kupper F.C."/>
            <person name="Lang D."/>
            <person name="Le Bail A."/>
            <person name="Leblanc C."/>
            <person name="Lerouge P."/>
            <person name="Lohr M."/>
            <person name="Lopez P.J."/>
            <person name="Martens C."/>
            <person name="Maumus F."/>
            <person name="Michel G."/>
            <person name="Miranda-Saavedra D."/>
            <person name="Morales J."/>
            <person name="Moreau H."/>
            <person name="Motomura T."/>
            <person name="Nagasato C."/>
            <person name="Napoli C.A."/>
            <person name="Nelson D.R."/>
            <person name="Nyvall-Collen P."/>
            <person name="Peters A.F."/>
            <person name="Pommier C."/>
            <person name="Potin P."/>
            <person name="Poulain J."/>
            <person name="Quesneville H."/>
            <person name="Read B."/>
            <person name="Rensing S.A."/>
            <person name="Ritter A."/>
            <person name="Rousvoal S."/>
            <person name="Samanta M."/>
            <person name="Samson G."/>
            <person name="Schroeder D.C."/>
            <person name="Segurens B."/>
            <person name="Strittmatter M."/>
            <person name="Tonon T."/>
            <person name="Tregear J.W."/>
            <person name="Valentin K."/>
            <person name="von Dassow P."/>
            <person name="Yamagishi T."/>
            <person name="Van de Peer Y."/>
            <person name="Wincker P."/>
        </authorList>
    </citation>
    <scope>NUCLEOTIDE SEQUENCE [LARGE SCALE GENOMIC DNA]</scope>
    <source>
        <strain evidence="5">Ec32 / CCAP1310/4</strain>
    </source>
</reference>
<protein>
    <recommendedName>
        <fullName evidence="1">ATP-dependent DNA helicase</fullName>
        <ecNumber evidence="1">5.6.2.3</ecNumber>
    </recommendedName>
</protein>
<feature type="domain" description="DNA helicase Pif1-like DEAD-box helicase" evidence="3">
    <location>
        <begin position="211"/>
        <end position="268"/>
    </location>
</feature>
<dbReference type="PANTHER" id="PTHR10492">
    <property type="match status" value="1"/>
</dbReference>
<evidence type="ECO:0000256" key="2">
    <source>
        <dbReference type="SAM" id="MobiDB-lite"/>
    </source>
</evidence>
<dbReference type="OrthoDB" id="3366231at2759"/>
<dbReference type="STRING" id="2880.D7FZD4"/>
<dbReference type="InParanoid" id="D7FZD4"/>
<dbReference type="InterPro" id="IPR010285">
    <property type="entry name" value="DNA_helicase_pif1-like_DEAD"/>
</dbReference>
<dbReference type="GO" id="GO:0000723">
    <property type="term" value="P:telomere maintenance"/>
    <property type="evidence" value="ECO:0007669"/>
    <property type="project" value="InterPro"/>
</dbReference>
<comment type="similarity">
    <text evidence="1">Belongs to the helicase family.</text>
</comment>
<dbReference type="EMBL" id="FN649760">
    <property type="protein sequence ID" value="CBJ32751.1"/>
    <property type="molecule type" value="Genomic_DNA"/>
</dbReference>
<evidence type="ECO:0000256" key="1">
    <source>
        <dbReference type="RuleBase" id="RU363044"/>
    </source>
</evidence>
<dbReference type="AlphaFoldDB" id="D7FZD4"/>
<accession>D7FZD4</accession>